<dbReference type="AlphaFoldDB" id="A0AAV5AAC3"/>
<proteinExistence type="predicted"/>
<feature type="transmembrane region" description="Helical" evidence="1">
    <location>
        <begin position="56"/>
        <end position="73"/>
    </location>
</feature>
<evidence type="ECO:0000313" key="2">
    <source>
        <dbReference type="EMBL" id="GJJ11581.1"/>
    </source>
</evidence>
<protein>
    <submittedName>
        <fullName evidence="2">Uncharacterized protein</fullName>
    </submittedName>
</protein>
<organism evidence="2 3">
    <name type="scientific">Clathrus columnatus</name>
    <dbReference type="NCBI Taxonomy" id="1419009"/>
    <lineage>
        <taxon>Eukaryota</taxon>
        <taxon>Fungi</taxon>
        <taxon>Dikarya</taxon>
        <taxon>Basidiomycota</taxon>
        <taxon>Agaricomycotina</taxon>
        <taxon>Agaricomycetes</taxon>
        <taxon>Phallomycetidae</taxon>
        <taxon>Phallales</taxon>
        <taxon>Clathraceae</taxon>
        <taxon>Clathrus</taxon>
    </lineage>
</organism>
<keyword evidence="1" id="KW-1133">Transmembrane helix</keyword>
<keyword evidence="1" id="KW-0812">Transmembrane</keyword>
<accession>A0AAV5AAC3</accession>
<keyword evidence="1" id="KW-0472">Membrane</keyword>
<evidence type="ECO:0000256" key="1">
    <source>
        <dbReference type="SAM" id="Phobius"/>
    </source>
</evidence>
<comment type="caution">
    <text evidence="2">The sequence shown here is derived from an EMBL/GenBank/DDBJ whole genome shotgun (WGS) entry which is preliminary data.</text>
</comment>
<reference evidence="2" key="1">
    <citation type="submission" date="2021-10" db="EMBL/GenBank/DDBJ databases">
        <title>De novo Genome Assembly of Clathrus columnatus (Basidiomycota, Fungi) Using Illumina and Nanopore Sequence Data.</title>
        <authorList>
            <person name="Ogiso-Tanaka E."/>
            <person name="Itagaki H."/>
            <person name="Hosoya T."/>
            <person name="Hosaka K."/>
        </authorList>
    </citation>
    <scope>NUCLEOTIDE SEQUENCE</scope>
    <source>
        <strain evidence="2">MO-923</strain>
    </source>
</reference>
<gene>
    <name evidence="2" type="ORF">Clacol_005816</name>
</gene>
<evidence type="ECO:0000313" key="3">
    <source>
        <dbReference type="Proteomes" id="UP001050691"/>
    </source>
</evidence>
<name>A0AAV5AAC3_9AGAM</name>
<dbReference type="EMBL" id="BPWL01000006">
    <property type="protein sequence ID" value="GJJ11581.1"/>
    <property type="molecule type" value="Genomic_DNA"/>
</dbReference>
<keyword evidence="3" id="KW-1185">Reference proteome</keyword>
<sequence>MNDETMNTSSQILFEELAQFVSGVTIQVDTRITALVITIAPCDPQPRKRKLKIETMCFECSILIAYVPILFLVQNVATVLLDILAFLSVIHQVWGLWKEKRRLGLQGGKGFVTLLLQQGKFTLIKISASVGEDINSFQNVLSTILVCEFTRDLRRRNTVMRSLPNQSALELPDLNQSSQDSLAVRSIQSALGRLQERIIAEMGERSGLVGTDGLNQLEGEPDPETT</sequence>
<dbReference type="Proteomes" id="UP001050691">
    <property type="component" value="Unassembled WGS sequence"/>
</dbReference>